<dbReference type="Proteomes" id="UP000183046">
    <property type="component" value="Unassembled WGS sequence"/>
</dbReference>
<proteinExistence type="predicted"/>
<dbReference type="PANTHER" id="PTHR46796">
    <property type="entry name" value="HTH-TYPE TRANSCRIPTIONAL ACTIVATOR RHAS-RELATED"/>
    <property type="match status" value="1"/>
</dbReference>
<dbReference type="Pfam" id="PF12833">
    <property type="entry name" value="HTH_18"/>
    <property type="match status" value="1"/>
</dbReference>
<dbReference type="Pfam" id="PF12852">
    <property type="entry name" value="Cupin_6"/>
    <property type="match status" value="1"/>
</dbReference>
<sequence>MDRLAVLLDHFAFTADSYHQGAFCGVSRHADGEATGQVHLLRGGRLSFATARGERQDLVEPSLMLVIRPRAHQLSTPDDSPAELVCASLAFRGGPDNPLTRALPDYLVSPLRQLPGLAASADWLFAEAFGNDCGRGLVLNRLFELMIIQLLRELLTRPSATPGMLAGLADRRLARALTALHERPQQAWTVAELAGLAGMSRAGFAAHFQRVVGSTPGDYLTRWRIALAQQRLQQRRPLALIADEVGYESPSALARAFRRIIGASPTEWQRAQA</sequence>
<evidence type="ECO:0000256" key="2">
    <source>
        <dbReference type="ARBA" id="ARBA00023125"/>
    </source>
</evidence>
<organism evidence="6 7">
    <name type="scientific">Pseudomonas oryzihabitans</name>
    <dbReference type="NCBI Taxonomy" id="47885"/>
    <lineage>
        <taxon>Bacteria</taxon>
        <taxon>Pseudomonadati</taxon>
        <taxon>Pseudomonadota</taxon>
        <taxon>Gammaproteobacteria</taxon>
        <taxon>Pseudomonadales</taxon>
        <taxon>Pseudomonadaceae</taxon>
        <taxon>Pseudomonas</taxon>
    </lineage>
</organism>
<dbReference type="RefSeq" id="WP_074583438.1">
    <property type="nucleotide sequence ID" value="NZ_FMWB01000002.1"/>
</dbReference>
<dbReference type="InterPro" id="IPR018060">
    <property type="entry name" value="HTH_AraC"/>
</dbReference>
<dbReference type="PANTHER" id="PTHR46796:SF13">
    <property type="entry name" value="HTH-TYPE TRANSCRIPTIONAL ACTIVATOR RHAS"/>
    <property type="match status" value="1"/>
</dbReference>
<evidence type="ECO:0000313" key="6">
    <source>
        <dbReference type="EMBL" id="SCZ26000.1"/>
    </source>
</evidence>
<dbReference type="PROSITE" id="PS01124">
    <property type="entry name" value="HTH_ARAC_FAMILY_2"/>
    <property type="match status" value="1"/>
</dbReference>
<comment type="function">
    <text evidence="4">Regulatory protein of the TOL plasmid xyl operons. XylS activates the xylXYZLTEGFJQKIH operon required for the degradation of toluene, m-xylene and p-xylene.</text>
</comment>
<gene>
    <name evidence="6" type="ORF">SAMN05216279_102294</name>
</gene>
<evidence type="ECO:0000256" key="1">
    <source>
        <dbReference type="ARBA" id="ARBA00023015"/>
    </source>
</evidence>
<dbReference type="SMART" id="SM00342">
    <property type="entry name" value="HTH_ARAC"/>
    <property type="match status" value="1"/>
</dbReference>
<dbReference type="GO" id="GO:0003700">
    <property type="term" value="F:DNA-binding transcription factor activity"/>
    <property type="evidence" value="ECO:0007669"/>
    <property type="project" value="InterPro"/>
</dbReference>
<keyword evidence="2 6" id="KW-0238">DNA-binding</keyword>
<dbReference type="OrthoDB" id="9783876at2"/>
<evidence type="ECO:0000256" key="3">
    <source>
        <dbReference type="ARBA" id="ARBA00023163"/>
    </source>
</evidence>
<dbReference type="InterPro" id="IPR050204">
    <property type="entry name" value="AraC_XylS_family_regulators"/>
</dbReference>
<protein>
    <submittedName>
        <fullName evidence="6">AraC-type DNA-binding protein</fullName>
    </submittedName>
</protein>
<feature type="domain" description="HTH araC/xylS-type" evidence="5">
    <location>
        <begin position="174"/>
        <end position="271"/>
    </location>
</feature>
<keyword evidence="1" id="KW-0805">Transcription regulation</keyword>
<dbReference type="GO" id="GO:0043565">
    <property type="term" value="F:sequence-specific DNA binding"/>
    <property type="evidence" value="ECO:0007669"/>
    <property type="project" value="InterPro"/>
</dbReference>
<dbReference type="eggNOG" id="COG2207">
    <property type="taxonomic scope" value="Bacteria"/>
</dbReference>
<evidence type="ECO:0000259" key="5">
    <source>
        <dbReference type="PROSITE" id="PS01124"/>
    </source>
</evidence>
<name>A0A1G5MNK9_9PSED</name>
<evidence type="ECO:0000313" key="7">
    <source>
        <dbReference type="Proteomes" id="UP000183046"/>
    </source>
</evidence>
<dbReference type="SUPFAM" id="SSF46689">
    <property type="entry name" value="Homeodomain-like"/>
    <property type="match status" value="2"/>
</dbReference>
<dbReference type="EMBL" id="FMWB01000002">
    <property type="protein sequence ID" value="SCZ26000.1"/>
    <property type="molecule type" value="Genomic_DNA"/>
</dbReference>
<dbReference type="Gene3D" id="1.10.10.60">
    <property type="entry name" value="Homeodomain-like"/>
    <property type="match status" value="2"/>
</dbReference>
<comment type="caution">
    <text evidence="6">The sequence shown here is derived from an EMBL/GenBank/DDBJ whole genome shotgun (WGS) entry which is preliminary data.</text>
</comment>
<reference evidence="7" key="1">
    <citation type="submission" date="2016-10" db="EMBL/GenBank/DDBJ databases">
        <authorList>
            <person name="de Groot N.N."/>
        </authorList>
    </citation>
    <scope>NUCLEOTIDE SEQUENCE [LARGE SCALE GENOMIC DNA]</scope>
    <source>
        <strain evidence="7">DSM 15758</strain>
    </source>
</reference>
<dbReference type="InterPro" id="IPR032783">
    <property type="entry name" value="AraC_lig"/>
</dbReference>
<evidence type="ECO:0000256" key="4">
    <source>
        <dbReference type="ARBA" id="ARBA00037345"/>
    </source>
</evidence>
<keyword evidence="3" id="KW-0804">Transcription</keyword>
<accession>A0A1G5MNK9</accession>
<dbReference type="InterPro" id="IPR009057">
    <property type="entry name" value="Homeodomain-like_sf"/>
</dbReference>
<dbReference type="AlphaFoldDB" id="A0A1G5MNK9"/>